<feature type="domain" description="BACON" evidence="1">
    <location>
        <begin position="154"/>
        <end position="208"/>
    </location>
</feature>
<dbReference type="InterPro" id="IPR032675">
    <property type="entry name" value="LRR_dom_sf"/>
</dbReference>
<sequence length="494" mass="55037">MKKWIFFLTAALLATACGNDDTEGVNDNGGRVEIDHTSLTFAAAGESFNVTVSSEGEWRLAGRKTWCHPSAERGQDGAVVTFTADANTEYDTRSETFTFICGSRTVDLVVSQQQCNLFDAGSKRDFVVGPEGGGVTLVVSSNLDYTYRIESESEEPWLVDHNTEQTRSVSEDWFYFEVPANDTYAPREANIIFEADGMQPVTVSVTQEQNVGIRLTPDRFEFQDIEAHRIEVEVLANVPYTIEIPETCDWVTLVENPATRALESRTLTFDVAASKSSRNVTITVRQTDGDVETSLFISQRNPNAQLVSIPDANFRDALYSEGLILDASAEMCELTEKGIAATMFDFLPVNVLEDLTGIEAFENLEMLFCNNNKIKRLDLSGNPNLMMVVMDYNPLEELILGDVNITSLNLSSKLMYNQYPTIYSSQFKVSSTKLQTLDVSSNSQLKTIDVSDCPALKTLKTRNYRYGVVIKMRRSQEGVVSVDKDSSTKIEYVD</sequence>
<evidence type="ECO:0000313" key="2">
    <source>
        <dbReference type="EMBL" id="HIY69761.1"/>
    </source>
</evidence>
<evidence type="ECO:0000259" key="1">
    <source>
        <dbReference type="Pfam" id="PF13004"/>
    </source>
</evidence>
<feature type="domain" description="BACON" evidence="1">
    <location>
        <begin position="59"/>
        <end position="112"/>
    </location>
</feature>
<protein>
    <recommendedName>
        <fullName evidence="1">BACON domain-containing protein</fullName>
    </recommendedName>
</protein>
<dbReference type="Proteomes" id="UP000886844">
    <property type="component" value="Unassembled WGS sequence"/>
</dbReference>
<reference evidence="2" key="2">
    <citation type="submission" date="2021-04" db="EMBL/GenBank/DDBJ databases">
        <authorList>
            <person name="Gilroy R."/>
        </authorList>
    </citation>
    <scope>NUCLEOTIDE SEQUENCE</scope>
    <source>
        <strain evidence="2">5134</strain>
    </source>
</reference>
<gene>
    <name evidence="2" type="ORF">H9828_10140</name>
</gene>
<dbReference type="EMBL" id="DXDA01000080">
    <property type="protein sequence ID" value="HIY69761.1"/>
    <property type="molecule type" value="Genomic_DNA"/>
</dbReference>
<reference evidence="2" key="1">
    <citation type="journal article" date="2021" name="PeerJ">
        <title>Extensive microbial diversity within the chicken gut microbiome revealed by metagenomics and culture.</title>
        <authorList>
            <person name="Gilroy R."/>
            <person name="Ravi A."/>
            <person name="Getino M."/>
            <person name="Pursley I."/>
            <person name="Horton D.L."/>
            <person name="Alikhan N.F."/>
            <person name="Baker D."/>
            <person name="Gharbi K."/>
            <person name="Hall N."/>
            <person name="Watson M."/>
            <person name="Adriaenssens E.M."/>
            <person name="Foster-Nyarko E."/>
            <person name="Jarju S."/>
            <person name="Secka A."/>
            <person name="Antonio M."/>
            <person name="Oren A."/>
            <person name="Chaudhuri R.R."/>
            <person name="La Ragione R."/>
            <person name="Hildebrand F."/>
            <person name="Pallen M.J."/>
        </authorList>
    </citation>
    <scope>NUCLEOTIDE SEQUENCE</scope>
    <source>
        <strain evidence="2">5134</strain>
    </source>
</reference>
<dbReference type="AlphaFoldDB" id="A0A9D1Z584"/>
<dbReference type="InterPro" id="IPR013783">
    <property type="entry name" value="Ig-like_fold"/>
</dbReference>
<comment type="caution">
    <text evidence="2">The sequence shown here is derived from an EMBL/GenBank/DDBJ whole genome shotgun (WGS) entry which is preliminary data.</text>
</comment>
<dbReference type="Pfam" id="PF13004">
    <property type="entry name" value="BACON"/>
    <property type="match status" value="2"/>
</dbReference>
<accession>A0A9D1Z584</accession>
<dbReference type="CDD" id="cd14948">
    <property type="entry name" value="BACON"/>
    <property type="match status" value="2"/>
</dbReference>
<dbReference type="InterPro" id="IPR024361">
    <property type="entry name" value="BACON"/>
</dbReference>
<dbReference type="Gene3D" id="2.60.40.10">
    <property type="entry name" value="Immunoglobulins"/>
    <property type="match status" value="3"/>
</dbReference>
<organism evidence="2 3">
    <name type="scientific">Candidatus Alistipes intestinigallinarum</name>
    <dbReference type="NCBI Taxonomy" id="2838440"/>
    <lineage>
        <taxon>Bacteria</taxon>
        <taxon>Pseudomonadati</taxon>
        <taxon>Bacteroidota</taxon>
        <taxon>Bacteroidia</taxon>
        <taxon>Bacteroidales</taxon>
        <taxon>Rikenellaceae</taxon>
        <taxon>Alistipes</taxon>
    </lineage>
</organism>
<dbReference type="PROSITE" id="PS51257">
    <property type="entry name" value="PROKAR_LIPOPROTEIN"/>
    <property type="match status" value="1"/>
</dbReference>
<name>A0A9D1Z584_9BACT</name>
<dbReference type="Gene3D" id="3.80.10.10">
    <property type="entry name" value="Ribonuclease Inhibitor"/>
    <property type="match status" value="1"/>
</dbReference>
<proteinExistence type="predicted"/>
<dbReference type="SUPFAM" id="SSF52058">
    <property type="entry name" value="L domain-like"/>
    <property type="match status" value="1"/>
</dbReference>
<evidence type="ECO:0000313" key="3">
    <source>
        <dbReference type="Proteomes" id="UP000886844"/>
    </source>
</evidence>